<evidence type="ECO:0000259" key="1">
    <source>
        <dbReference type="Pfam" id="PF01471"/>
    </source>
</evidence>
<proteinExistence type="predicted"/>
<dbReference type="InterPro" id="IPR036366">
    <property type="entry name" value="PGBDSf"/>
</dbReference>
<gene>
    <name evidence="2" type="ORF">GS398_14770</name>
</gene>
<keyword evidence="3" id="KW-1185">Reference proteome</keyword>
<dbReference type="InterPro" id="IPR002477">
    <property type="entry name" value="Peptidoglycan-bd-like"/>
</dbReference>
<organism evidence="2 3">
    <name type="scientific">Hufsiella ginkgonis</name>
    <dbReference type="NCBI Taxonomy" id="2695274"/>
    <lineage>
        <taxon>Bacteria</taxon>
        <taxon>Pseudomonadati</taxon>
        <taxon>Bacteroidota</taxon>
        <taxon>Sphingobacteriia</taxon>
        <taxon>Sphingobacteriales</taxon>
        <taxon>Sphingobacteriaceae</taxon>
        <taxon>Hufsiella</taxon>
    </lineage>
</organism>
<dbReference type="Gene3D" id="1.10.101.10">
    <property type="entry name" value="PGBD-like superfamily/PGBD"/>
    <property type="match status" value="1"/>
</dbReference>
<evidence type="ECO:0000313" key="3">
    <source>
        <dbReference type="Proteomes" id="UP000451233"/>
    </source>
</evidence>
<dbReference type="AlphaFoldDB" id="A0A7K1Y012"/>
<dbReference type="EMBL" id="WVHS01000003">
    <property type="protein sequence ID" value="MXV16563.1"/>
    <property type="molecule type" value="Genomic_DNA"/>
</dbReference>
<dbReference type="Pfam" id="PF01471">
    <property type="entry name" value="PG_binding_1"/>
    <property type="match status" value="1"/>
</dbReference>
<dbReference type="RefSeq" id="WP_160907546.1">
    <property type="nucleotide sequence ID" value="NZ_WVHS01000003.1"/>
</dbReference>
<sequence length="271" mass="29412">MIKNQYLKELAITGTCASKSANKKPDVLKIQSWLNLFAQVQPAAGTATAIDGDFGSSTELAVKNFQKAKGLPQTGVVDAGVFSQLSMPLQKAFTAPGAATGLRGRIVELAHVHLGQHAYELIINQQANTGPWVRSYMDGNEGTDWFWCMGFVQAIIDQAASQFQKSFKTLMPLTYSCDVVAIKGIEKQLLITNKALVANPSLAKPGDIFLLKKSVSDWYHTGLIMEVNGDSLVTIEGNTNNDGSNNGNGVYKRTRNFKKQVIDVFSIAPLV</sequence>
<feature type="domain" description="Peptidoglycan binding-like" evidence="1">
    <location>
        <begin position="24"/>
        <end position="84"/>
    </location>
</feature>
<dbReference type="Proteomes" id="UP000451233">
    <property type="component" value="Unassembled WGS sequence"/>
</dbReference>
<protein>
    <submittedName>
        <fullName evidence="2">Peptidoglycan-binding protein</fullName>
    </submittedName>
</protein>
<dbReference type="SUPFAM" id="SSF47090">
    <property type="entry name" value="PGBD-like"/>
    <property type="match status" value="1"/>
</dbReference>
<reference evidence="2 3" key="1">
    <citation type="submission" date="2019-11" db="EMBL/GenBank/DDBJ databases">
        <title>Pedobacter sp. HMF7056 Genome sequencing and assembly.</title>
        <authorList>
            <person name="Kang H."/>
            <person name="Kim H."/>
            <person name="Joh K."/>
        </authorList>
    </citation>
    <scope>NUCLEOTIDE SEQUENCE [LARGE SCALE GENOMIC DNA]</scope>
    <source>
        <strain evidence="2 3">HMF7056</strain>
    </source>
</reference>
<accession>A0A7K1Y012</accession>
<name>A0A7K1Y012_9SPHI</name>
<evidence type="ECO:0000313" key="2">
    <source>
        <dbReference type="EMBL" id="MXV16563.1"/>
    </source>
</evidence>
<dbReference type="InterPro" id="IPR036365">
    <property type="entry name" value="PGBD-like_sf"/>
</dbReference>
<comment type="caution">
    <text evidence="2">The sequence shown here is derived from an EMBL/GenBank/DDBJ whole genome shotgun (WGS) entry which is preliminary data.</text>
</comment>